<protein>
    <recommendedName>
        <fullName evidence="2">RBR-type E3 ubiquitin transferase</fullName>
        <ecNumber evidence="2">2.3.2.31</ecNumber>
    </recommendedName>
</protein>
<dbReference type="GO" id="GO:0061630">
    <property type="term" value="F:ubiquitin protein ligase activity"/>
    <property type="evidence" value="ECO:0007669"/>
    <property type="project" value="UniProtKB-EC"/>
</dbReference>
<evidence type="ECO:0000256" key="3">
    <source>
        <dbReference type="ARBA" id="ARBA00022679"/>
    </source>
</evidence>
<feature type="domain" description="RING-type" evidence="12">
    <location>
        <begin position="71"/>
        <end position="288"/>
    </location>
</feature>
<proteinExistence type="predicted"/>
<evidence type="ECO:0000256" key="4">
    <source>
        <dbReference type="ARBA" id="ARBA00022723"/>
    </source>
</evidence>
<organism evidence="13">
    <name type="scientific">Culicoides sonorensis</name>
    <name type="common">Biting midge</name>
    <dbReference type="NCBI Taxonomy" id="179676"/>
    <lineage>
        <taxon>Eukaryota</taxon>
        <taxon>Metazoa</taxon>
        <taxon>Ecdysozoa</taxon>
        <taxon>Arthropoda</taxon>
        <taxon>Hexapoda</taxon>
        <taxon>Insecta</taxon>
        <taxon>Pterygota</taxon>
        <taxon>Neoptera</taxon>
        <taxon>Endopterygota</taxon>
        <taxon>Diptera</taxon>
        <taxon>Nematocera</taxon>
        <taxon>Chironomoidea</taxon>
        <taxon>Ceratopogonidae</taxon>
        <taxon>Ceratopogoninae</taxon>
        <taxon>Culicoides</taxon>
        <taxon>Monoculicoides</taxon>
    </lineage>
</organism>
<evidence type="ECO:0000313" key="13">
    <source>
        <dbReference type="EMBL" id="SSX04414.1"/>
    </source>
</evidence>
<dbReference type="FunFam" id="1.20.120.1750:FF:000017">
    <property type="entry name" value="RBR-type E3 ubiquitin transferase"/>
    <property type="match status" value="1"/>
</dbReference>
<dbReference type="Gene3D" id="1.20.120.1750">
    <property type="match status" value="1"/>
</dbReference>
<dbReference type="InterPro" id="IPR013083">
    <property type="entry name" value="Znf_RING/FYVE/PHD"/>
</dbReference>
<evidence type="ECO:0000256" key="9">
    <source>
        <dbReference type="PROSITE-ProRule" id="PRU00175"/>
    </source>
</evidence>
<dbReference type="PROSITE" id="PS50089">
    <property type="entry name" value="ZF_RING_2"/>
    <property type="match status" value="1"/>
</dbReference>
<keyword evidence="10" id="KW-0812">Transmembrane</keyword>
<evidence type="ECO:0000256" key="6">
    <source>
        <dbReference type="ARBA" id="ARBA00022771"/>
    </source>
</evidence>
<dbReference type="CDD" id="cd20338">
    <property type="entry name" value="BRcat_RBR_RNF19"/>
    <property type="match status" value="1"/>
</dbReference>
<dbReference type="SMART" id="SM00647">
    <property type="entry name" value="IBR"/>
    <property type="match status" value="2"/>
</dbReference>
<gene>
    <name evidence="13" type="primary">CSON011418</name>
</gene>
<evidence type="ECO:0000256" key="1">
    <source>
        <dbReference type="ARBA" id="ARBA00001798"/>
    </source>
</evidence>
<comment type="catalytic activity">
    <reaction evidence="1">
        <text>[E2 ubiquitin-conjugating enzyme]-S-ubiquitinyl-L-cysteine + [acceptor protein]-L-lysine = [E2 ubiquitin-conjugating enzyme]-L-cysteine + [acceptor protein]-N(6)-ubiquitinyl-L-lysine.</text>
        <dbReference type="EC" id="2.3.2.31"/>
    </reaction>
</comment>
<dbReference type="EC" id="2.3.2.31" evidence="2"/>
<keyword evidence="7" id="KW-0833">Ubl conjugation pathway</keyword>
<dbReference type="SUPFAM" id="SSF57850">
    <property type="entry name" value="RING/U-box"/>
    <property type="match status" value="3"/>
</dbReference>
<dbReference type="VEuPathDB" id="VectorBase:CSON011418"/>
<dbReference type="Pfam" id="PF01485">
    <property type="entry name" value="IBR"/>
    <property type="match status" value="1"/>
</dbReference>
<keyword evidence="3" id="KW-0808">Transferase</keyword>
<keyword evidence="10" id="KW-0472">Membrane</keyword>
<evidence type="ECO:0000256" key="2">
    <source>
        <dbReference type="ARBA" id="ARBA00012251"/>
    </source>
</evidence>
<evidence type="ECO:0000256" key="7">
    <source>
        <dbReference type="ARBA" id="ARBA00022786"/>
    </source>
</evidence>
<keyword evidence="10" id="KW-1133">Transmembrane helix</keyword>
<evidence type="ECO:0000259" key="12">
    <source>
        <dbReference type="PROSITE" id="PS51873"/>
    </source>
</evidence>
<reference evidence="13" key="1">
    <citation type="submission" date="2018-04" db="EMBL/GenBank/DDBJ databases">
        <authorList>
            <person name="Go L.Y."/>
            <person name="Mitchell J.A."/>
        </authorList>
    </citation>
    <scope>NUCLEOTIDE SEQUENCE</scope>
    <source>
        <tissue evidence="13">Whole organism</tissue>
    </source>
</reference>
<evidence type="ECO:0000256" key="8">
    <source>
        <dbReference type="ARBA" id="ARBA00022833"/>
    </source>
</evidence>
<feature type="transmembrane region" description="Helical" evidence="10">
    <location>
        <begin position="298"/>
        <end position="331"/>
    </location>
</feature>
<dbReference type="EMBL" id="UFQS01000499">
    <property type="protein sequence ID" value="SSX04414.1"/>
    <property type="molecule type" value="Genomic_DNA"/>
</dbReference>
<sequence length="480" mass="53940">MRKNTIEFRNSVLNHFFIHGVRNFRNPDQKNNDDENPSISQNNESIIKKGDCIFSETEYKTIDENSSLGQEIVECILCCTPSNIKNIHCSSICNHTACKKCFEKYLTIEITESRTDIECPQCNALLHPNDIRKLLENKPEVIKKYEEFMVRRVLLTDPDSRWCPAPDCCYAVVASSCASCPRLVCESPGCDMEFCYHCKEEWHPDQTCDRARILRQRNMNNDVHVSPTLFNKDDIKPCPRCQVLIVKMDDGSCNHMVCAVCGSEFCWLCMKIITDLHFLSPSGCTFWGKKPWSKKKKLLWQIGTIFGAPIGIGLLACIAIPAVCIGIPIWVGRKIHSKFKTERKRKRNVSTFGAVVAAIVVSPIIAALSVVIGVPILLFYVYGIVPLSLCRAGCSTIYNSNSQLDDCENGNLRELRNLDDSSKIKETSIGDISMTFLSANTVKAEDPTSSNVDFRIASPDSIISHKVEVVADVNHHDEKS</sequence>
<keyword evidence="4" id="KW-0479">Metal-binding</keyword>
<accession>A0A336KHR8</accession>
<dbReference type="PANTHER" id="PTHR11685">
    <property type="entry name" value="RBR FAMILY RING FINGER AND IBR DOMAIN-CONTAINING"/>
    <property type="match status" value="1"/>
</dbReference>
<reference evidence="14" key="2">
    <citation type="submission" date="2018-07" db="EMBL/GenBank/DDBJ databases">
        <authorList>
            <person name="Quirk P.G."/>
            <person name="Krulwich T.A."/>
        </authorList>
    </citation>
    <scope>NUCLEOTIDE SEQUENCE</scope>
</reference>
<evidence type="ECO:0000259" key="11">
    <source>
        <dbReference type="PROSITE" id="PS50089"/>
    </source>
</evidence>
<keyword evidence="8" id="KW-0862">Zinc</keyword>
<dbReference type="GO" id="GO:0016567">
    <property type="term" value="P:protein ubiquitination"/>
    <property type="evidence" value="ECO:0007669"/>
    <property type="project" value="InterPro"/>
</dbReference>
<dbReference type="EMBL" id="UFQT01000499">
    <property type="protein sequence ID" value="SSX24778.1"/>
    <property type="molecule type" value="Genomic_DNA"/>
</dbReference>
<dbReference type="GO" id="GO:0008270">
    <property type="term" value="F:zinc ion binding"/>
    <property type="evidence" value="ECO:0007669"/>
    <property type="project" value="UniProtKB-KW"/>
</dbReference>
<dbReference type="InterPro" id="IPR031127">
    <property type="entry name" value="E3_UB_ligase_RBR"/>
</dbReference>
<dbReference type="InterPro" id="IPR001841">
    <property type="entry name" value="Znf_RING"/>
</dbReference>
<dbReference type="OMA" id="HYMSPTG"/>
<feature type="transmembrane region" description="Helical" evidence="10">
    <location>
        <begin position="352"/>
        <end position="382"/>
    </location>
</feature>
<dbReference type="InterPro" id="IPR002867">
    <property type="entry name" value="IBR_dom"/>
</dbReference>
<dbReference type="InterPro" id="IPR044066">
    <property type="entry name" value="TRIAD_supradom"/>
</dbReference>
<keyword evidence="5" id="KW-0677">Repeat</keyword>
<keyword evidence="6 9" id="KW-0863">Zinc-finger</keyword>
<feature type="domain" description="RING-type" evidence="11">
    <location>
        <begin position="75"/>
        <end position="123"/>
    </location>
</feature>
<dbReference type="Gene3D" id="3.30.40.10">
    <property type="entry name" value="Zinc/RING finger domain, C3HC4 (zinc finger)"/>
    <property type="match status" value="1"/>
</dbReference>
<dbReference type="PROSITE" id="PS51873">
    <property type="entry name" value="TRIAD"/>
    <property type="match status" value="1"/>
</dbReference>
<name>A0A336KHR8_CULSO</name>
<dbReference type="AlphaFoldDB" id="A0A336KHR8"/>
<dbReference type="Pfam" id="PF22191">
    <property type="entry name" value="IBR_1"/>
    <property type="match status" value="1"/>
</dbReference>
<evidence type="ECO:0000313" key="14">
    <source>
        <dbReference type="EMBL" id="SSX24778.1"/>
    </source>
</evidence>
<evidence type="ECO:0000256" key="10">
    <source>
        <dbReference type="SAM" id="Phobius"/>
    </source>
</evidence>
<evidence type="ECO:0000256" key="5">
    <source>
        <dbReference type="ARBA" id="ARBA00022737"/>
    </source>
</evidence>